<gene>
    <name evidence="2" type="ORF">ARMOST_22138</name>
</gene>
<protein>
    <submittedName>
        <fullName evidence="2">Uncharacterized protein</fullName>
    </submittedName>
</protein>
<feature type="region of interest" description="Disordered" evidence="1">
    <location>
        <begin position="138"/>
        <end position="183"/>
    </location>
</feature>
<feature type="region of interest" description="Disordered" evidence="1">
    <location>
        <begin position="29"/>
        <end position="63"/>
    </location>
</feature>
<evidence type="ECO:0000256" key="1">
    <source>
        <dbReference type="SAM" id="MobiDB-lite"/>
    </source>
</evidence>
<organism evidence="2 3">
    <name type="scientific">Armillaria ostoyae</name>
    <name type="common">Armillaria root rot fungus</name>
    <dbReference type="NCBI Taxonomy" id="47428"/>
    <lineage>
        <taxon>Eukaryota</taxon>
        <taxon>Fungi</taxon>
        <taxon>Dikarya</taxon>
        <taxon>Basidiomycota</taxon>
        <taxon>Agaricomycotina</taxon>
        <taxon>Agaricomycetes</taxon>
        <taxon>Agaricomycetidae</taxon>
        <taxon>Agaricales</taxon>
        <taxon>Marasmiineae</taxon>
        <taxon>Physalacriaceae</taxon>
        <taxon>Armillaria</taxon>
    </lineage>
</organism>
<dbReference type="STRING" id="47428.A0A284SC13"/>
<dbReference type="AlphaFoldDB" id="A0A284SC13"/>
<accession>A0A284SC13</accession>
<dbReference type="EMBL" id="FUEG01000062">
    <property type="protein sequence ID" value="SJL18544.1"/>
    <property type="molecule type" value="Genomic_DNA"/>
</dbReference>
<keyword evidence="3" id="KW-1185">Reference proteome</keyword>
<sequence length="339" mass="37758">MLHMLQHRYQRQDERSYLYQVQRYQHCSSITNDDPDSTREASSCSSTANNGNNAARNTSSHSSIVETRQATAALLLAPTLLATVKMPPALALAATSLPSSMSPLAPMPPITITLTPTIVSMAYEAMAAELFANDDHLMDEGSQDNEETDATQPSSSPSSHESGRSWENIEESDTHTERRNVRKPFKADKSLVIVKQEVDEIVPPKASGSSGLHTSPAKKERSSGLGAMNPSPRKERSSGEDHDEYFEVTVAGPHDQRLKLKARRRYQIRKVLRGACKSFRISFETARLIHIVKFVEDSTESVEQFKCDNDDTTAYGSIKEYAQLIVIQQEEDKRVDDEE</sequence>
<evidence type="ECO:0000313" key="2">
    <source>
        <dbReference type="EMBL" id="SJL18544.1"/>
    </source>
</evidence>
<feature type="compositionally biased region" description="Basic and acidic residues" evidence="1">
    <location>
        <begin position="172"/>
        <end position="183"/>
    </location>
</feature>
<dbReference type="Proteomes" id="UP000219338">
    <property type="component" value="Unassembled WGS sequence"/>
</dbReference>
<reference evidence="3" key="1">
    <citation type="journal article" date="2017" name="Nat. Ecol. Evol.">
        <title>Genome expansion and lineage-specific genetic innovations in the forest pathogenic fungi Armillaria.</title>
        <authorList>
            <person name="Sipos G."/>
            <person name="Prasanna A.N."/>
            <person name="Walter M.C."/>
            <person name="O'Connor E."/>
            <person name="Balint B."/>
            <person name="Krizsan K."/>
            <person name="Kiss B."/>
            <person name="Hess J."/>
            <person name="Varga T."/>
            <person name="Slot J."/>
            <person name="Riley R."/>
            <person name="Boka B."/>
            <person name="Rigling D."/>
            <person name="Barry K."/>
            <person name="Lee J."/>
            <person name="Mihaltcheva S."/>
            <person name="LaButti K."/>
            <person name="Lipzen A."/>
            <person name="Waldron R."/>
            <person name="Moloney N.M."/>
            <person name="Sperisen C."/>
            <person name="Kredics L."/>
            <person name="Vagvoelgyi C."/>
            <person name="Patrignani A."/>
            <person name="Fitzpatrick D."/>
            <person name="Nagy I."/>
            <person name="Doyle S."/>
            <person name="Anderson J.B."/>
            <person name="Grigoriev I.V."/>
            <person name="Gueldener U."/>
            <person name="Muensterkoetter M."/>
            <person name="Nagy L.G."/>
        </authorList>
    </citation>
    <scope>NUCLEOTIDE SEQUENCE [LARGE SCALE GENOMIC DNA]</scope>
    <source>
        <strain evidence="3">C18/9</strain>
    </source>
</reference>
<feature type="compositionally biased region" description="Low complexity" evidence="1">
    <location>
        <begin position="41"/>
        <end position="60"/>
    </location>
</feature>
<feature type="region of interest" description="Disordered" evidence="1">
    <location>
        <begin position="203"/>
        <end position="243"/>
    </location>
</feature>
<dbReference type="OrthoDB" id="3262817at2759"/>
<evidence type="ECO:0000313" key="3">
    <source>
        <dbReference type="Proteomes" id="UP000219338"/>
    </source>
</evidence>
<proteinExistence type="predicted"/>
<name>A0A284SC13_ARMOS</name>